<feature type="region of interest" description="Disordered" evidence="1">
    <location>
        <begin position="46"/>
        <end position="86"/>
    </location>
</feature>
<gene>
    <name evidence="2" type="ORF">CUMW_210990</name>
</gene>
<reference evidence="2 3" key="1">
    <citation type="journal article" date="2017" name="Front. Genet.">
        <title>Draft sequencing of the heterozygous diploid genome of Satsuma (Citrus unshiu Marc.) using a hybrid assembly approach.</title>
        <authorList>
            <person name="Shimizu T."/>
            <person name="Tanizawa Y."/>
            <person name="Mochizuki T."/>
            <person name="Nagasaki H."/>
            <person name="Yoshioka T."/>
            <person name="Toyoda A."/>
            <person name="Fujiyama A."/>
            <person name="Kaminuma E."/>
            <person name="Nakamura Y."/>
        </authorList>
    </citation>
    <scope>NUCLEOTIDE SEQUENCE [LARGE SCALE GENOMIC DNA]</scope>
    <source>
        <strain evidence="3">cv. Miyagawa wase</strain>
    </source>
</reference>
<dbReference type="Proteomes" id="UP000236630">
    <property type="component" value="Unassembled WGS sequence"/>
</dbReference>
<name>A0A2H5QAA5_CITUN</name>
<sequence>MQFGGTNLEDGKDLYFFTPLKKKSANGSRIDRRVSSVDATNSNVLLQSLEENYQQSQTQQDPHDLELSDHHQNMQDSPVTNQSSCD</sequence>
<organism evidence="2 3">
    <name type="scientific">Citrus unshiu</name>
    <name type="common">Satsuma mandarin</name>
    <name type="synonym">Citrus nobilis var. unshiu</name>
    <dbReference type="NCBI Taxonomy" id="55188"/>
    <lineage>
        <taxon>Eukaryota</taxon>
        <taxon>Viridiplantae</taxon>
        <taxon>Streptophyta</taxon>
        <taxon>Embryophyta</taxon>
        <taxon>Tracheophyta</taxon>
        <taxon>Spermatophyta</taxon>
        <taxon>Magnoliopsida</taxon>
        <taxon>eudicotyledons</taxon>
        <taxon>Gunneridae</taxon>
        <taxon>Pentapetalae</taxon>
        <taxon>rosids</taxon>
        <taxon>malvids</taxon>
        <taxon>Sapindales</taxon>
        <taxon>Rutaceae</taxon>
        <taxon>Aurantioideae</taxon>
        <taxon>Citrus</taxon>
    </lineage>
</organism>
<evidence type="ECO:0000313" key="3">
    <source>
        <dbReference type="Proteomes" id="UP000236630"/>
    </source>
</evidence>
<evidence type="ECO:0000256" key="1">
    <source>
        <dbReference type="SAM" id="MobiDB-lite"/>
    </source>
</evidence>
<protein>
    <recommendedName>
        <fullName evidence="4">NAC domain-containing protein</fullName>
    </recommendedName>
</protein>
<accession>A0A2H5QAA5</accession>
<dbReference type="EMBL" id="BDQV01000274">
    <property type="protein sequence ID" value="GAY61568.1"/>
    <property type="molecule type" value="Genomic_DNA"/>
</dbReference>
<feature type="compositionally biased region" description="Polar residues" evidence="1">
    <location>
        <begin position="74"/>
        <end position="86"/>
    </location>
</feature>
<dbReference type="STRING" id="55188.A0A2H5QAA5"/>
<evidence type="ECO:0000313" key="2">
    <source>
        <dbReference type="EMBL" id="GAY61568.1"/>
    </source>
</evidence>
<feature type="compositionally biased region" description="Basic and acidic residues" evidence="1">
    <location>
        <begin position="61"/>
        <end position="73"/>
    </location>
</feature>
<proteinExistence type="predicted"/>
<comment type="caution">
    <text evidence="2">The sequence shown here is derived from an EMBL/GenBank/DDBJ whole genome shotgun (WGS) entry which is preliminary data.</text>
</comment>
<keyword evidence="3" id="KW-1185">Reference proteome</keyword>
<evidence type="ECO:0008006" key="4">
    <source>
        <dbReference type="Google" id="ProtNLM"/>
    </source>
</evidence>
<feature type="compositionally biased region" description="Polar residues" evidence="1">
    <location>
        <begin position="46"/>
        <end position="60"/>
    </location>
</feature>
<dbReference type="AlphaFoldDB" id="A0A2H5QAA5"/>